<feature type="region of interest" description="Disordered" evidence="5">
    <location>
        <begin position="521"/>
        <end position="727"/>
    </location>
</feature>
<dbReference type="InterPro" id="IPR051681">
    <property type="entry name" value="Ser/Thr_Kinases-Pseudokinases"/>
</dbReference>
<dbReference type="InterPro" id="IPR000719">
    <property type="entry name" value="Prot_kinase_dom"/>
</dbReference>
<sequence length="1123" mass="125024">MAHPRRSPHHRVSSSSISSPSSSRKKYFLRRATSRLVSHEAQSISSPVAQRPVLAALHPNLRRLPSRIFAQKDQEKNMRESSHVVQVGAKRKRVASTNENTRTYGTRSGRLKRLRSASGTTKHYSSTSEESGSDLGEMEVDPPSEQRSISGDSEPDDQEEEREEDVEQEEEEDGSTDDCLLYSAPPNQLNRLRKPDLIRLYSVAGLPDDPESLTKSEITDAIVAARDDVASLPPSSPPGKGDGASSDYSSDDGNVAGGEETDVGSQLTQPGPGTFRRRVTHDWGKTNVRPIKGRSLSMGHLLGPAEGSKPVGLQCKSSTRLSGDPGGSSSRRRTSNRSSPTTSTAPSTTVQSPPATRLRSRKVSNSTSVTNAQHTAPTSPSTSKGKGKGNAKQVEFSNEVDVHPKTPPKRSIKEREREHFLTLADESDLTELEDLEQSLSTWQNQVSPRRLRSKDRDIEKTKEKDGAQHGPDITPVAKGRRVKKGVSKRPEVPAVNGEVNGKNLRITLSRKAKGKIEILKELETEEEHLDEDEEDQLVEEEEGDEDEKAGEDQDLQEEEEVDELVSSASITPPHSIGRRTPLRRRLRPRRTQPTSTRSDNDAANEGDDEGEGEPEEAIEEEVQDEDEEEEDEPVGSIEPRKLRSGKIVGEEDVEMEDEEEDVGDEEAEEDGNDVEEDGDGEEDAADEVDGEDIEDEGDGEDAEDEVDGIEAEDVDIDADGDTDETMEEDVDLAVATARTLVRLRRDDLVRLCETRDLDPVGTKPQLAEALLQWRDRHANDFSSPSSTGTVRPPSTSRKRRRTKGKQQPSSRTTPVLPCSEQTRTDETPIPSKEKEEELELDLESLGLEDREIPPEKLQKLEKIGSGGFKDVFIGKFKGRRIAISEFRGQLSSMDIKELKLLGGFDHPNIVRFLGVSIPENTKETPVMIVSELCSNGDLFDYVRNVGPPNLHKVLMMMLDIAQGLEYLHKRKPSIIHRDCKSSNILITAKGIAKIADFGLAKVKQSTRSMVRSLVGTVNWQAPELWHAHPKYNHKVDVFSCAMVFWEMLQWHLPNKKFPWEGMNEHAIYEVVGTKRQRPPLTGLRKQWCPEIVDLIERMWAQEHADRPTMSEVVEALQEMLSTH</sequence>
<keyword evidence="1" id="KW-0808">Transferase</keyword>
<dbReference type="InterPro" id="IPR011009">
    <property type="entry name" value="Kinase-like_dom_sf"/>
</dbReference>
<feature type="compositionally biased region" description="Low complexity" evidence="5">
    <location>
        <begin position="336"/>
        <end position="356"/>
    </location>
</feature>
<evidence type="ECO:0000256" key="3">
    <source>
        <dbReference type="ARBA" id="ARBA00022777"/>
    </source>
</evidence>
<protein>
    <recommendedName>
        <fullName evidence="6">Protein kinase domain-containing protein</fullName>
    </recommendedName>
</protein>
<keyword evidence="8" id="KW-1185">Reference proteome</keyword>
<evidence type="ECO:0000256" key="4">
    <source>
        <dbReference type="ARBA" id="ARBA00022840"/>
    </source>
</evidence>
<feature type="compositionally biased region" description="Polar residues" evidence="5">
    <location>
        <begin position="780"/>
        <end position="789"/>
    </location>
</feature>
<evidence type="ECO:0000259" key="6">
    <source>
        <dbReference type="PROSITE" id="PS50011"/>
    </source>
</evidence>
<feature type="compositionally biased region" description="Acidic residues" evidence="5">
    <location>
        <begin position="650"/>
        <end position="727"/>
    </location>
</feature>
<evidence type="ECO:0000256" key="1">
    <source>
        <dbReference type="ARBA" id="ARBA00022679"/>
    </source>
</evidence>
<dbReference type="SUPFAM" id="SSF56112">
    <property type="entry name" value="Protein kinase-like (PK-like)"/>
    <property type="match status" value="1"/>
</dbReference>
<feature type="compositionally biased region" description="Acidic residues" evidence="5">
    <location>
        <begin position="153"/>
        <end position="176"/>
    </location>
</feature>
<feature type="region of interest" description="Disordered" evidence="5">
    <location>
        <begin position="778"/>
        <end position="837"/>
    </location>
</feature>
<organism evidence="7 8">
    <name type="scientific">Laccaria amethystina LaAM-08-1</name>
    <dbReference type="NCBI Taxonomy" id="1095629"/>
    <lineage>
        <taxon>Eukaryota</taxon>
        <taxon>Fungi</taxon>
        <taxon>Dikarya</taxon>
        <taxon>Basidiomycota</taxon>
        <taxon>Agaricomycotina</taxon>
        <taxon>Agaricomycetes</taxon>
        <taxon>Agaricomycetidae</taxon>
        <taxon>Agaricales</taxon>
        <taxon>Agaricineae</taxon>
        <taxon>Hydnangiaceae</taxon>
        <taxon>Laccaria</taxon>
    </lineage>
</organism>
<keyword evidence="3" id="KW-0418">Kinase</keyword>
<feature type="compositionally biased region" description="Basic and acidic residues" evidence="5">
    <location>
        <begin position="822"/>
        <end position="835"/>
    </location>
</feature>
<feature type="compositionally biased region" description="Acidic residues" evidence="5">
    <location>
        <begin position="523"/>
        <end position="563"/>
    </location>
</feature>
<feature type="region of interest" description="Disordered" evidence="5">
    <location>
        <begin position="61"/>
        <end position="194"/>
    </location>
</feature>
<gene>
    <name evidence="7" type="ORF">K443DRAFT_672267</name>
</gene>
<keyword evidence="2" id="KW-0547">Nucleotide-binding</keyword>
<dbReference type="Pfam" id="PF07714">
    <property type="entry name" value="PK_Tyr_Ser-Thr"/>
    <property type="match status" value="1"/>
</dbReference>
<dbReference type="AlphaFoldDB" id="A0A0C9X936"/>
<keyword evidence="4" id="KW-0067">ATP-binding</keyword>
<feature type="compositionally biased region" description="Low complexity" evidence="5">
    <location>
        <begin position="13"/>
        <end position="22"/>
    </location>
</feature>
<feature type="compositionally biased region" description="Basic and acidic residues" evidence="5">
    <location>
        <begin position="454"/>
        <end position="467"/>
    </location>
</feature>
<proteinExistence type="predicted"/>
<evidence type="ECO:0000256" key="2">
    <source>
        <dbReference type="ARBA" id="ARBA00022741"/>
    </source>
</evidence>
<dbReference type="OrthoDB" id="4062651at2759"/>
<dbReference type="Gene3D" id="1.10.510.10">
    <property type="entry name" value="Transferase(Phosphotransferase) domain 1"/>
    <property type="match status" value="1"/>
</dbReference>
<evidence type="ECO:0000313" key="7">
    <source>
        <dbReference type="EMBL" id="KIK08750.1"/>
    </source>
</evidence>
<dbReference type="InterPro" id="IPR001245">
    <property type="entry name" value="Ser-Thr/Tyr_kinase_cat_dom"/>
</dbReference>
<dbReference type="CDD" id="cd13999">
    <property type="entry name" value="STKc_MAP3K-like"/>
    <property type="match status" value="1"/>
</dbReference>
<feature type="compositionally biased region" description="Low complexity" evidence="5">
    <location>
        <begin position="591"/>
        <end position="601"/>
    </location>
</feature>
<feature type="compositionally biased region" description="Polar residues" evidence="5">
    <location>
        <begin position="363"/>
        <end position="384"/>
    </location>
</feature>
<feature type="compositionally biased region" description="Polar residues" evidence="5">
    <location>
        <begin position="117"/>
        <end position="130"/>
    </location>
</feature>
<feature type="domain" description="Protein kinase" evidence="6">
    <location>
        <begin position="857"/>
        <end position="1123"/>
    </location>
</feature>
<accession>A0A0C9X936</accession>
<feature type="compositionally biased region" description="Basic residues" evidence="5">
    <location>
        <begin position="576"/>
        <end position="590"/>
    </location>
</feature>
<reference evidence="8" key="2">
    <citation type="submission" date="2015-01" db="EMBL/GenBank/DDBJ databases">
        <title>Evolutionary Origins and Diversification of the Mycorrhizal Mutualists.</title>
        <authorList>
            <consortium name="DOE Joint Genome Institute"/>
            <consortium name="Mycorrhizal Genomics Consortium"/>
            <person name="Kohler A."/>
            <person name="Kuo A."/>
            <person name="Nagy L.G."/>
            <person name="Floudas D."/>
            <person name="Copeland A."/>
            <person name="Barry K.W."/>
            <person name="Cichocki N."/>
            <person name="Veneault-Fourrey C."/>
            <person name="LaButti K."/>
            <person name="Lindquist E.A."/>
            <person name="Lipzen A."/>
            <person name="Lundell T."/>
            <person name="Morin E."/>
            <person name="Murat C."/>
            <person name="Riley R."/>
            <person name="Ohm R."/>
            <person name="Sun H."/>
            <person name="Tunlid A."/>
            <person name="Henrissat B."/>
            <person name="Grigoriev I.V."/>
            <person name="Hibbett D.S."/>
            <person name="Martin F."/>
        </authorList>
    </citation>
    <scope>NUCLEOTIDE SEQUENCE [LARGE SCALE GENOMIC DNA]</scope>
    <source>
        <strain evidence="8">LaAM-08-1</strain>
    </source>
</reference>
<evidence type="ECO:0000313" key="8">
    <source>
        <dbReference type="Proteomes" id="UP000054477"/>
    </source>
</evidence>
<dbReference type="PANTHER" id="PTHR44329:SF288">
    <property type="entry name" value="MITOGEN-ACTIVATED PROTEIN KINASE KINASE KINASE 20"/>
    <property type="match status" value="1"/>
</dbReference>
<feature type="region of interest" description="Disordered" evidence="5">
    <location>
        <begin position="1"/>
        <end position="26"/>
    </location>
</feature>
<dbReference type="PANTHER" id="PTHR44329">
    <property type="entry name" value="SERINE/THREONINE-PROTEIN KINASE TNNI3K-RELATED"/>
    <property type="match status" value="1"/>
</dbReference>
<evidence type="ECO:0000256" key="5">
    <source>
        <dbReference type="SAM" id="MobiDB-lite"/>
    </source>
</evidence>
<dbReference type="GO" id="GO:0005524">
    <property type="term" value="F:ATP binding"/>
    <property type="evidence" value="ECO:0007669"/>
    <property type="project" value="UniProtKB-KW"/>
</dbReference>
<dbReference type="STRING" id="1095629.A0A0C9X936"/>
<name>A0A0C9X936_9AGAR</name>
<dbReference type="Proteomes" id="UP000054477">
    <property type="component" value="Unassembled WGS sequence"/>
</dbReference>
<reference evidence="7 8" key="1">
    <citation type="submission" date="2014-04" db="EMBL/GenBank/DDBJ databases">
        <authorList>
            <consortium name="DOE Joint Genome Institute"/>
            <person name="Kuo A."/>
            <person name="Kohler A."/>
            <person name="Nagy L.G."/>
            <person name="Floudas D."/>
            <person name="Copeland A."/>
            <person name="Barry K.W."/>
            <person name="Cichocki N."/>
            <person name="Veneault-Fourrey C."/>
            <person name="LaButti K."/>
            <person name="Lindquist E.A."/>
            <person name="Lipzen A."/>
            <person name="Lundell T."/>
            <person name="Morin E."/>
            <person name="Murat C."/>
            <person name="Sun H."/>
            <person name="Tunlid A."/>
            <person name="Henrissat B."/>
            <person name="Grigoriev I.V."/>
            <person name="Hibbett D.S."/>
            <person name="Martin F."/>
            <person name="Nordberg H.P."/>
            <person name="Cantor M.N."/>
            <person name="Hua S.X."/>
        </authorList>
    </citation>
    <scope>NUCLEOTIDE SEQUENCE [LARGE SCALE GENOMIC DNA]</scope>
    <source>
        <strain evidence="7 8">LaAM-08-1</strain>
    </source>
</reference>
<feature type="region of interest" description="Disordered" evidence="5">
    <location>
        <begin position="226"/>
        <end position="418"/>
    </location>
</feature>
<feature type="compositionally biased region" description="Polar residues" evidence="5">
    <location>
        <begin position="95"/>
        <end position="106"/>
    </location>
</feature>
<dbReference type="EMBL" id="KN838541">
    <property type="protein sequence ID" value="KIK08750.1"/>
    <property type="molecule type" value="Genomic_DNA"/>
</dbReference>
<dbReference type="PROSITE" id="PS50011">
    <property type="entry name" value="PROTEIN_KINASE_DOM"/>
    <property type="match status" value="1"/>
</dbReference>
<feature type="compositionally biased region" description="Basic and acidic residues" evidence="5">
    <location>
        <begin position="70"/>
        <end position="82"/>
    </location>
</feature>
<dbReference type="HOGENOM" id="CLU_008519_0_0_1"/>
<dbReference type="GO" id="GO:0004674">
    <property type="term" value="F:protein serine/threonine kinase activity"/>
    <property type="evidence" value="ECO:0007669"/>
    <property type="project" value="TreeGrafter"/>
</dbReference>
<feature type="compositionally biased region" description="Low complexity" evidence="5">
    <location>
        <begin position="243"/>
        <end position="253"/>
    </location>
</feature>
<feature type="region of interest" description="Disordered" evidence="5">
    <location>
        <begin position="439"/>
        <end position="499"/>
    </location>
</feature>
<feature type="compositionally biased region" description="Acidic residues" evidence="5">
    <location>
        <begin position="602"/>
        <end position="633"/>
    </location>
</feature>
<feature type="compositionally biased region" description="Basic residues" evidence="5">
    <location>
        <begin position="478"/>
        <end position="487"/>
    </location>
</feature>
<feature type="compositionally biased region" description="Basic residues" evidence="5">
    <location>
        <begin position="1"/>
        <end position="12"/>
    </location>
</feature>